<keyword evidence="6" id="KW-1185">Reference proteome</keyword>
<sequence length="247" mass="25576">MMERELEGHIALVTGGSRGIGRAIAQTLAEGGARVAVVARNAEGAERAAAELPGDGHAGYACDVADGDTVNEVVARIADELGAVSILVNNAGVTRDNLLLRMKEDDWSTVMDVNLKGAFHTVKAVAKGMMKRREGAIINVTSVVGLMGNAGQANYAASKAGLVGFTKSVARELASRGIRCNAVAPGYIRTDMTADLGDSQTEALQSGIPLQRLGEPEDISAVVRFLAGPGARYITGQVLAVDGGMVM</sequence>
<dbReference type="GO" id="GO:0004316">
    <property type="term" value="F:3-oxoacyl-[acyl-carrier-protein] reductase (NADPH) activity"/>
    <property type="evidence" value="ECO:0007669"/>
    <property type="project" value="UniProtKB-EC"/>
</dbReference>
<dbReference type="InterPro" id="IPR002347">
    <property type="entry name" value="SDR_fam"/>
</dbReference>
<evidence type="ECO:0000256" key="2">
    <source>
        <dbReference type="ARBA" id="ARBA00023002"/>
    </source>
</evidence>
<name>A0ABU9EB43_9BACT</name>
<dbReference type="InterPro" id="IPR011284">
    <property type="entry name" value="3oxo_ACP_reduc"/>
</dbReference>
<dbReference type="Pfam" id="PF13561">
    <property type="entry name" value="adh_short_C2"/>
    <property type="match status" value="1"/>
</dbReference>
<comment type="similarity">
    <text evidence="1 3">Belongs to the short-chain dehydrogenases/reductases (SDR) family.</text>
</comment>
<protein>
    <recommendedName>
        <fullName evidence="3">3-oxoacyl-[acyl-carrier-protein] reductase</fullName>
        <ecNumber evidence="3">1.1.1.100</ecNumber>
    </recommendedName>
</protein>
<dbReference type="EC" id="1.1.1.100" evidence="3"/>
<accession>A0ABU9EB43</accession>
<keyword evidence="2 3" id="KW-0560">Oxidoreductase</keyword>
<evidence type="ECO:0000259" key="4">
    <source>
        <dbReference type="SMART" id="SM00822"/>
    </source>
</evidence>
<dbReference type="NCBIfam" id="NF005559">
    <property type="entry name" value="PRK07231.1"/>
    <property type="match status" value="1"/>
</dbReference>
<dbReference type="Gene3D" id="3.40.50.720">
    <property type="entry name" value="NAD(P)-binding Rossmann-like Domain"/>
    <property type="match status" value="1"/>
</dbReference>
<dbReference type="InterPro" id="IPR036291">
    <property type="entry name" value="NAD(P)-bd_dom_sf"/>
</dbReference>
<organism evidence="5 6">
    <name type="scientific">Gaopeijia maritima</name>
    <dbReference type="NCBI Taxonomy" id="3119007"/>
    <lineage>
        <taxon>Bacteria</taxon>
        <taxon>Pseudomonadati</taxon>
        <taxon>Gemmatimonadota</taxon>
        <taxon>Longimicrobiia</taxon>
        <taxon>Gaopeijiales</taxon>
        <taxon>Gaopeijiaceae</taxon>
        <taxon>Gaopeijia</taxon>
    </lineage>
</organism>
<dbReference type="PRINTS" id="PR00080">
    <property type="entry name" value="SDRFAMILY"/>
</dbReference>
<comment type="catalytic activity">
    <reaction evidence="3">
        <text>a (3R)-hydroxyacyl-[ACP] + NADP(+) = a 3-oxoacyl-[ACP] + NADPH + H(+)</text>
        <dbReference type="Rhea" id="RHEA:17397"/>
        <dbReference type="Rhea" id="RHEA-COMP:9916"/>
        <dbReference type="Rhea" id="RHEA-COMP:9945"/>
        <dbReference type="ChEBI" id="CHEBI:15378"/>
        <dbReference type="ChEBI" id="CHEBI:57783"/>
        <dbReference type="ChEBI" id="CHEBI:58349"/>
        <dbReference type="ChEBI" id="CHEBI:78776"/>
        <dbReference type="ChEBI" id="CHEBI:78827"/>
        <dbReference type="EC" id="1.1.1.100"/>
    </reaction>
</comment>
<dbReference type="SUPFAM" id="SSF51735">
    <property type="entry name" value="NAD(P)-binding Rossmann-fold domains"/>
    <property type="match status" value="1"/>
</dbReference>
<comment type="pathway">
    <text evidence="3">Lipid metabolism; fatty acid biosynthesis.</text>
</comment>
<gene>
    <name evidence="5" type="primary">fabG</name>
    <name evidence="5" type="ORF">WI372_09235</name>
</gene>
<dbReference type="EMBL" id="JBBHLI010000004">
    <property type="protein sequence ID" value="MEK9501160.1"/>
    <property type="molecule type" value="Genomic_DNA"/>
</dbReference>
<dbReference type="NCBIfam" id="NF009466">
    <property type="entry name" value="PRK12826.1-2"/>
    <property type="match status" value="1"/>
</dbReference>
<keyword evidence="3" id="KW-0275">Fatty acid biosynthesis</keyword>
<evidence type="ECO:0000313" key="5">
    <source>
        <dbReference type="EMBL" id="MEK9501160.1"/>
    </source>
</evidence>
<dbReference type="PROSITE" id="PS00061">
    <property type="entry name" value="ADH_SHORT"/>
    <property type="match status" value="1"/>
</dbReference>
<keyword evidence="3" id="KW-0276">Fatty acid metabolism</keyword>
<dbReference type="NCBIfam" id="NF004197">
    <property type="entry name" value="PRK05653.1-1"/>
    <property type="match status" value="1"/>
</dbReference>
<dbReference type="NCBIfam" id="TIGR01830">
    <property type="entry name" value="3oxo_ACP_reduc"/>
    <property type="match status" value="1"/>
</dbReference>
<comment type="caution">
    <text evidence="5">The sequence shown here is derived from an EMBL/GenBank/DDBJ whole genome shotgun (WGS) entry which is preliminary data.</text>
</comment>
<dbReference type="PRINTS" id="PR00081">
    <property type="entry name" value="GDHRDH"/>
</dbReference>
<feature type="domain" description="Ketoreductase" evidence="4">
    <location>
        <begin position="9"/>
        <end position="191"/>
    </location>
</feature>
<comment type="subunit">
    <text evidence="3">Homotetramer.</text>
</comment>
<dbReference type="Proteomes" id="UP001484239">
    <property type="component" value="Unassembled WGS sequence"/>
</dbReference>
<evidence type="ECO:0000256" key="3">
    <source>
        <dbReference type="RuleBase" id="RU366074"/>
    </source>
</evidence>
<dbReference type="CDD" id="cd05333">
    <property type="entry name" value="BKR_SDR_c"/>
    <property type="match status" value="1"/>
</dbReference>
<keyword evidence="3" id="KW-0521">NADP</keyword>
<evidence type="ECO:0000256" key="1">
    <source>
        <dbReference type="ARBA" id="ARBA00006484"/>
    </source>
</evidence>
<dbReference type="InterPro" id="IPR020904">
    <property type="entry name" value="Sc_DH/Rdtase_CS"/>
</dbReference>
<keyword evidence="3" id="KW-0444">Lipid biosynthesis</keyword>
<dbReference type="PANTHER" id="PTHR42760:SF133">
    <property type="entry name" value="3-OXOACYL-[ACYL-CARRIER-PROTEIN] REDUCTASE"/>
    <property type="match status" value="1"/>
</dbReference>
<reference evidence="5 6" key="1">
    <citation type="submission" date="2024-02" db="EMBL/GenBank/DDBJ databases">
        <title>A novel Gemmatimonadota bacterium.</title>
        <authorList>
            <person name="Du Z.-J."/>
            <person name="Ye Y.-Q."/>
        </authorList>
    </citation>
    <scope>NUCLEOTIDE SEQUENCE [LARGE SCALE GENOMIC DNA]</scope>
    <source>
        <strain evidence="5 6">DH-20</strain>
    </source>
</reference>
<dbReference type="PANTHER" id="PTHR42760">
    <property type="entry name" value="SHORT-CHAIN DEHYDROGENASES/REDUCTASES FAMILY MEMBER"/>
    <property type="match status" value="1"/>
</dbReference>
<comment type="function">
    <text evidence="3">Catalyzes the NADPH-dependent reduction of beta-ketoacyl-ACP substrates to beta-hydroxyacyl-ACP products, the first reductive step in the elongation cycle of fatty acid biosynthesis.</text>
</comment>
<dbReference type="SMART" id="SM00822">
    <property type="entry name" value="PKS_KR"/>
    <property type="match status" value="1"/>
</dbReference>
<keyword evidence="3" id="KW-0443">Lipid metabolism</keyword>
<dbReference type="InterPro" id="IPR057326">
    <property type="entry name" value="KR_dom"/>
</dbReference>
<evidence type="ECO:0000313" key="6">
    <source>
        <dbReference type="Proteomes" id="UP001484239"/>
    </source>
</evidence>
<proteinExistence type="inferred from homology"/>